<evidence type="ECO:0000256" key="5">
    <source>
        <dbReference type="ARBA" id="ARBA00023002"/>
    </source>
</evidence>
<dbReference type="SUPFAM" id="SSF51905">
    <property type="entry name" value="FAD/NAD(P)-binding domain"/>
    <property type="match status" value="1"/>
</dbReference>
<comment type="caution">
    <text evidence="8">The sequence shown here is derived from an EMBL/GenBank/DDBJ whole genome shotgun (WGS) entry which is preliminary data.</text>
</comment>
<dbReference type="GeneID" id="92075058"/>
<evidence type="ECO:0000313" key="8">
    <source>
        <dbReference type="EMBL" id="KAK7956552.1"/>
    </source>
</evidence>
<dbReference type="SUPFAM" id="SSF54373">
    <property type="entry name" value="FAD-linked reductases, C-terminal domain"/>
    <property type="match status" value="1"/>
</dbReference>
<reference evidence="8 9" key="1">
    <citation type="submission" date="2023-01" db="EMBL/GenBank/DDBJ databases">
        <title>Analysis of 21 Apiospora genomes using comparative genomics revels a genus with tremendous synthesis potential of carbohydrate active enzymes and secondary metabolites.</title>
        <authorList>
            <person name="Sorensen T."/>
        </authorList>
    </citation>
    <scope>NUCLEOTIDE SEQUENCE [LARGE SCALE GENOMIC DNA]</scope>
    <source>
        <strain evidence="8 9">CBS 24483</strain>
    </source>
</reference>
<keyword evidence="5" id="KW-0560">Oxidoreductase</keyword>
<evidence type="ECO:0000259" key="7">
    <source>
        <dbReference type="Pfam" id="PF01494"/>
    </source>
</evidence>
<evidence type="ECO:0000256" key="3">
    <source>
        <dbReference type="ARBA" id="ARBA00022630"/>
    </source>
</evidence>
<keyword evidence="9" id="KW-1185">Reference proteome</keyword>
<protein>
    <recommendedName>
        <fullName evidence="7">FAD-binding domain-containing protein</fullName>
    </recommendedName>
</protein>
<dbReference type="Gene3D" id="3.50.50.60">
    <property type="entry name" value="FAD/NAD(P)-binding domain"/>
    <property type="match status" value="1"/>
</dbReference>
<organism evidence="8 9">
    <name type="scientific">Apiospora aurea</name>
    <dbReference type="NCBI Taxonomy" id="335848"/>
    <lineage>
        <taxon>Eukaryota</taxon>
        <taxon>Fungi</taxon>
        <taxon>Dikarya</taxon>
        <taxon>Ascomycota</taxon>
        <taxon>Pezizomycotina</taxon>
        <taxon>Sordariomycetes</taxon>
        <taxon>Xylariomycetidae</taxon>
        <taxon>Amphisphaeriales</taxon>
        <taxon>Apiosporaceae</taxon>
        <taxon>Apiospora</taxon>
    </lineage>
</organism>
<dbReference type="Proteomes" id="UP001391051">
    <property type="component" value="Unassembled WGS sequence"/>
</dbReference>
<proteinExistence type="inferred from homology"/>
<keyword evidence="3" id="KW-0285">Flavoprotein</keyword>
<feature type="domain" description="FAD-binding" evidence="7">
    <location>
        <begin position="102"/>
        <end position="151"/>
    </location>
</feature>
<accession>A0ABR1QII2</accession>
<dbReference type="PANTHER" id="PTHR13789:SF311">
    <property type="entry name" value="HYDROXYLASE, PUTATIVE (AFU_ORTHOLOGUE AFUA_5G10180)-RELATED"/>
    <property type="match status" value="1"/>
</dbReference>
<evidence type="ECO:0000256" key="4">
    <source>
        <dbReference type="ARBA" id="ARBA00022827"/>
    </source>
</evidence>
<evidence type="ECO:0000256" key="6">
    <source>
        <dbReference type="ARBA" id="ARBA00023033"/>
    </source>
</evidence>
<gene>
    <name evidence="8" type="ORF">PG986_005774</name>
</gene>
<sequence>MAYRGTFSRNKLLSLGNEKINRIIEQLDLQVWLGPGKHAVFYPLRNKTEYNLVLIVADDLAKGVKVASSSLEEMNAHFDGWDPILKDIISCQSTALKWKLLHFESLDKWTKGLIALLGDATHPTLPYQGQGAAMAVEDGAVLGQLLAASLEKKCVPADPEGKGEYLAALLRLYQDLRKRRTETNVAGAVDTRHYYHLADGEEQRRRDAELAALSGTGWQGNCSFDWGDAEYQRSLLGFDVIADGKDKFDEWLSRRQEQTRASVK</sequence>
<dbReference type="RefSeq" id="XP_066701858.1">
    <property type="nucleotide sequence ID" value="XM_066841996.1"/>
</dbReference>
<dbReference type="EMBL" id="JAQQWE010000004">
    <property type="protein sequence ID" value="KAK7956552.1"/>
    <property type="molecule type" value="Genomic_DNA"/>
</dbReference>
<evidence type="ECO:0000313" key="9">
    <source>
        <dbReference type="Proteomes" id="UP001391051"/>
    </source>
</evidence>
<dbReference type="InterPro" id="IPR002938">
    <property type="entry name" value="FAD-bd"/>
</dbReference>
<dbReference type="InterPro" id="IPR036188">
    <property type="entry name" value="FAD/NAD-bd_sf"/>
</dbReference>
<dbReference type="Pfam" id="PF01494">
    <property type="entry name" value="FAD_binding_3"/>
    <property type="match status" value="1"/>
</dbReference>
<keyword evidence="4" id="KW-0274">FAD</keyword>
<comment type="similarity">
    <text evidence="2">Belongs to the paxM FAD-dependent monooxygenase family.</text>
</comment>
<dbReference type="PANTHER" id="PTHR13789">
    <property type="entry name" value="MONOOXYGENASE"/>
    <property type="match status" value="1"/>
</dbReference>
<evidence type="ECO:0000256" key="1">
    <source>
        <dbReference type="ARBA" id="ARBA00005179"/>
    </source>
</evidence>
<name>A0ABR1QII2_9PEZI</name>
<keyword evidence="6" id="KW-0503">Monooxygenase</keyword>
<comment type="pathway">
    <text evidence="1">Secondary metabolite biosynthesis.</text>
</comment>
<dbReference type="InterPro" id="IPR050493">
    <property type="entry name" value="FAD-dep_Monooxygenase_BioMet"/>
</dbReference>
<evidence type="ECO:0000256" key="2">
    <source>
        <dbReference type="ARBA" id="ARBA00007992"/>
    </source>
</evidence>